<dbReference type="SUPFAM" id="SSF52218">
    <property type="entry name" value="Flavoproteins"/>
    <property type="match status" value="1"/>
</dbReference>
<dbReference type="RefSeq" id="WP_176239020.1">
    <property type="nucleotide sequence ID" value="NZ_AP024412.1"/>
</dbReference>
<dbReference type="GO" id="GO:0010181">
    <property type="term" value="F:FMN binding"/>
    <property type="evidence" value="ECO:0007669"/>
    <property type="project" value="InterPro"/>
</dbReference>
<sequence length="161" mass="18194">MSKALVLCYSFEGFTLQMANFIKEALQIEVIEIKPLNELKTKGFYKYIWGGRQVVLKKKPELSPLDVDFDLYDTIFIGSPIWAGTYAPPIRTLLEDGMLKGKKIAYFYTHEGGASKAASRAKQTIEIHNKFIGSLSILNKVALLDQNKDEIIAWSKSMLEV</sequence>
<keyword evidence="3" id="KW-1185">Reference proteome</keyword>
<proteinExistence type="predicted"/>
<name>A0A7U9TH90_9MOLU</name>
<reference evidence="2" key="1">
    <citation type="submission" date="2021-01" db="EMBL/GenBank/DDBJ databases">
        <title>Draft genome sequence of Acholeplasmataceae bacterium strain Mahy22.</title>
        <authorList>
            <person name="Watanabe M."/>
            <person name="Kojima H."/>
            <person name="Fukui M."/>
        </authorList>
    </citation>
    <scope>NUCLEOTIDE SEQUENCE</scope>
    <source>
        <strain evidence="2">Mahy22</strain>
    </source>
</reference>
<dbReference type="Proteomes" id="UP000620133">
    <property type="component" value="Chromosome"/>
</dbReference>
<accession>A0A7U9TH90</accession>
<dbReference type="Gene3D" id="3.40.50.360">
    <property type="match status" value="1"/>
</dbReference>
<evidence type="ECO:0000259" key="1">
    <source>
        <dbReference type="Pfam" id="PF12682"/>
    </source>
</evidence>
<protein>
    <submittedName>
        <fullName evidence="2">Flavodoxin</fullName>
    </submittedName>
</protein>
<dbReference type="InterPro" id="IPR029039">
    <property type="entry name" value="Flavoprotein-like_sf"/>
</dbReference>
<gene>
    <name evidence="2" type="ORF">MPAN_000370</name>
</gene>
<evidence type="ECO:0000313" key="3">
    <source>
        <dbReference type="Proteomes" id="UP000620133"/>
    </source>
</evidence>
<dbReference type="EMBL" id="AP024412">
    <property type="protein sequence ID" value="BCR35144.1"/>
    <property type="molecule type" value="Genomic_DNA"/>
</dbReference>
<dbReference type="PANTHER" id="PTHR39201">
    <property type="entry name" value="EXPORTED PROTEIN-RELATED"/>
    <property type="match status" value="1"/>
</dbReference>
<dbReference type="PANTHER" id="PTHR39201:SF1">
    <property type="entry name" value="FLAVODOXIN-LIKE DOMAIN-CONTAINING PROTEIN"/>
    <property type="match status" value="1"/>
</dbReference>
<feature type="domain" description="Flavodoxin-like" evidence="1">
    <location>
        <begin position="3"/>
        <end position="122"/>
    </location>
</feature>
<dbReference type="KEGG" id="manr:MPAN_000370"/>
<dbReference type="Pfam" id="PF12682">
    <property type="entry name" value="Flavodoxin_4"/>
    <property type="match status" value="1"/>
</dbReference>
<evidence type="ECO:0000313" key="2">
    <source>
        <dbReference type="EMBL" id="BCR35144.1"/>
    </source>
</evidence>
<organism evidence="2 3">
    <name type="scientific">Mariniplasma anaerobium</name>
    <dbReference type="NCBI Taxonomy" id="2735436"/>
    <lineage>
        <taxon>Bacteria</taxon>
        <taxon>Bacillati</taxon>
        <taxon>Mycoplasmatota</taxon>
        <taxon>Mollicutes</taxon>
        <taxon>Acholeplasmatales</taxon>
        <taxon>Acholeplasmataceae</taxon>
        <taxon>Mariniplasma</taxon>
    </lineage>
</organism>
<dbReference type="AlphaFoldDB" id="A0A7U9TH90"/>
<dbReference type="InterPro" id="IPR008254">
    <property type="entry name" value="Flavodoxin/NO_synth"/>
</dbReference>